<feature type="transmembrane region" description="Helical" evidence="7">
    <location>
        <begin position="346"/>
        <end position="367"/>
    </location>
</feature>
<dbReference type="GO" id="GO:0005319">
    <property type="term" value="F:lipid transporter activity"/>
    <property type="evidence" value="ECO:0007669"/>
    <property type="project" value="TreeGrafter"/>
</dbReference>
<dbReference type="InterPro" id="IPR027417">
    <property type="entry name" value="P-loop_NTPase"/>
</dbReference>
<organism evidence="9">
    <name type="scientific">Ceratitis capitata</name>
    <name type="common">Mediterranean fruit fly</name>
    <name type="synonym">Tephritis capitata</name>
    <dbReference type="NCBI Taxonomy" id="7213"/>
    <lineage>
        <taxon>Eukaryota</taxon>
        <taxon>Metazoa</taxon>
        <taxon>Ecdysozoa</taxon>
        <taxon>Arthropoda</taxon>
        <taxon>Hexapoda</taxon>
        <taxon>Insecta</taxon>
        <taxon>Pterygota</taxon>
        <taxon>Neoptera</taxon>
        <taxon>Endopterygota</taxon>
        <taxon>Diptera</taxon>
        <taxon>Brachycera</taxon>
        <taxon>Muscomorpha</taxon>
        <taxon>Tephritoidea</taxon>
        <taxon>Tephritidae</taxon>
        <taxon>Ceratitis</taxon>
        <taxon>Ceratitis</taxon>
    </lineage>
</organism>
<evidence type="ECO:0000256" key="7">
    <source>
        <dbReference type="SAM" id="Phobius"/>
    </source>
</evidence>
<evidence type="ECO:0000256" key="2">
    <source>
        <dbReference type="ARBA" id="ARBA00022692"/>
    </source>
</evidence>
<feature type="transmembrane region" description="Helical" evidence="7">
    <location>
        <begin position="1215"/>
        <end position="1238"/>
    </location>
</feature>
<dbReference type="GO" id="GO:0005524">
    <property type="term" value="F:ATP binding"/>
    <property type="evidence" value="ECO:0007669"/>
    <property type="project" value="UniProtKB-KW"/>
</dbReference>
<keyword evidence="4 9" id="KW-0067">ATP-binding</keyword>
<keyword evidence="2 7" id="KW-0812">Transmembrane</keyword>
<dbReference type="GO" id="GO:0016020">
    <property type="term" value="C:membrane"/>
    <property type="evidence" value="ECO:0007669"/>
    <property type="project" value="UniProtKB-SubCell"/>
</dbReference>
<dbReference type="GO" id="GO:0140359">
    <property type="term" value="F:ABC-type transporter activity"/>
    <property type="evidence" value="ECO:0007669"/>
    <property type="project" value="InterPro"/>
</dbReference>
<dbReference type="InterPro" id="IPR003439">
    <property type="entry name" value="ABC_transporter-like_ATP-bd"/>
</dbReference>
<dbReference type="PANTHER" id="PTHR19229:SF250">
    <property type="entry name" value="ABC TRANSPORTER DOMAIN-CONTAINING PROTEIN-RELATED"/>
    <property type="match status" value="1"/>
</dbReference>
<dbReference type="EMBL" id="GAMC01010586">
    <property type="protein sequence ID" value="JAB95969.1"/>
    <property type="molecule type" value="mRNA"/>
</dbReference>
<dbReference type="OrthoDB" id="8061355at2759"/>
<protein>
    <submittedName>
        <fullName evidence="9">ATP-binding cassette sub-family A member 5</fullName>
    </submittedName>
</protein>
<dbReference type="Pfam" id="PF12698">
    <property type="entry name" value="ABC2_membrane_3"/>
    <property type="match status" value="2"/>
</dbReference>
<reference evidence="9" key="2">
    <citation type="journal article" date="2014" name="BMC Genomics">
        <title>A genomic perspective to assessing quality of mass-reared SIT flies used in Mediterranean fruit fly (Ceratitis capitata) eradication in California.</title>
        <authorList>
            <person name="Calla B."/>
            <person name="Hall B."/>
            <person name="Hou S."/>
            <person name="Geib S.M."/>
        </authorList>
    </citation>
    <scope>NUCLEOTIDE SEQUENCE</scope>
</reference>
<evidence type="ECO:0000259" key="8">
    <source>
        <dbReference type="PROSITE" id="PS50893"/>
    </source>
</evidence>
<feature type="transmembrane region" description="Helical" evidence="7">
    <location>
        <begin position="1121"/>
        <end position="1142"/>
    </location>
</feature>
<feature type="transmembrane region" description="Helical" evidence="7">
    <location>
        <begin position="1010"/>
        <end position="1032"/>
    </location>
</feature>
<dbReference type="InterPro" id="IPR026082">
    <property type="entry name" value="ABCA"/>
</dbReference>
<dbReference type="InterPro" id="IPR003593">
    <property type="entry name" value="AAA+_ATPase"/>
</dbReference>
<feature type="transmembrane region" description="Helical" evidence="7">
    <location>
        <begin position="841"/>
        <end position="861"/>
    </location>
</feature>
<feature type="transmembrane region" description="Helical" evidence="7">
    <location>
        <begin position="317"/>
        <end position="339"/>
    </location>
</feature>
<comment type="subcellular location">
    <subcellularLocation>
        <location evidence="1">Membrane</location>
        <topology evidence="1">Multi-pass membrane protein</topology>
    </subcellularLocation>
</comment>
<feature type="domain" description="ABC transporter" evidence="8">
    <location>
        <begin position="1286"/>
        <end position="1517"/>
    </location>
</feature>
<evidence type="ECO:0000256" key="1">
    <source>
        <dbReference type="ARBA" id="ARBA00004141"/>
    </source>
</evidence>
<evidence type="ECO:0000313" key="9">
    <source>
        <dbReference type="EMBL" id="JAB95969.1"/>
    </source>
</evidence>
<feature type="domain" description="ABC transporter" evidence="8">
    <location>
        <begin position="486"/>
        <end position="719"/>
    </location>
</feature>
<evidence type="ECO:0000256" key="5">
    <source>
        <dbReference type="ARBA" id="ARBA00022989"/>
    </source>
</evidence>
<feature type="transmembrane region" description="Helical" evidence="7">
    <location>
        <begin position="402"/>
        <end position="426"/>
    </location>
</feature>
<dbReference type="PANTHER" id="PTHR19229">
    <property type="entry name" value="ATP-BINDING CASSETTE TRANSPORTER SUBFAMILY A ABCA"/>
    <property type="match status" value="1"/>
</dbReference>
<keyword evidence="6 7" id="KW-0472">Membrane</keyword>
<feature type="transmembrane region" description="Helical" evidence="7">
    <location>
        <begin position="240"/>
        <end position="258"/>
    </location>
</feature>
<dbReference type="PROSITE" id="PS50893">
    <property type="entry name" value="ABC_TRANSPORTER_2"/>
    <property type="match status" value="2"/>
</dbReference>
<keyword evidence="5 7" id="KW-1133">Transmembrane helix</keyword>
<reference evidence="9" key="1">
    <citation type="submission" date="2013-07" db="EMBL/GenBank/DDBJ databases">
        <authorList>
            <person name="Geib S."/>
        </authorList>
    </citation>
    <scope>NUCLEOTIDE SEQUENCE</scope>
</reference>
<proteinExistence type="evidence at transcript level"/>
<gene>
    <name evidence="9" type="primary">ABCA5</name>
</gene>
<accession>W8C2K9</accession>
<evidence type="ECO:0000256" key="6">
    <source>
        <dbReference type="ARBA" id="ARBA00023136"/>
    </source>
</evidence>
<evidence type="ECO:0000256" key="3">
    <source>
        <dbReference type="ARBA" id="ARBA00022741"/>
    </source>
</evidence>
<feature type="transmembrane region" description="Helical" evidence="7">
    <location>
        <begin position="1090"/>
        <end position="1115"/>
    </location>
</feature>
<dbReference type="InterPro" id="IPR013525">
    <property type="entry name" value="ABC2_TM"/>
</dbReference>
<keyword evidence="3" id="KW-0547">Nucleotide-binding</keyword>
<dbReference type="SUPFAM" id="SSF52540">
    <property type="entry name" value="P-loop containing nucleoside triphosphate hydrolases"/>
    <property type="match status" value="2"/>
</dbReference>
<name>W8C2K9_CERCA</name>
<sequence>MFAAIKTVIGKSLKFEVRSVKKTLAEIVIIIIFYLLAVLFPTTPRVIKDLTDEDLERIAIYDERELNTLNDLRALLEADGKPVPTNLLYTPEDATVSNIMGEVIKKLGLTEAEPFKTESEMMNKFDENTTLAAVQLNSVNNTLLEVYLRFPSEFRTLKTEHEGMELWTTRCSGMLVSHVENKNNEQDDLYYREGFIQLQHQIFLQWLAKVHLKETPVKVAIRSFRQHTNWKACSFIKSNIMMFSYSFSFFLPFLNLVWRYGREREENILAHHWRYGFDYANYWAGNCFVSFFHLVVLDVIVIAITLLPFDGKFRCSIVWLILFLMSYNVALLISAVFMVSISTKALHAVLFAAVTWLTMYSLFSILVEHYTNMTTILVICFIGFFNNGFAYGMRELQEGDDIFHPAITMLACCAFYYILISIAEYFSPGPYIKTLPFSLCFSGHCLSTMNKPAKAPNAKKHNIVILEKPIIWENFEFGTISSVEIMRLKNIHTKYNSGRIQLKNITMRIYSNEITVLFGPHCSGKTTIIQIMAGWKRPILGQIQVEHNDLYEHWNEYRHYIDVCMPNNALFDLLTVEETLIYYMRIKQTEKDNQKIDMELDNFFESVRAARIERKTMVNKLSYSQKRFVSLGCALAAGTKIVLLDEPTLHMKGRDQRLFWHILHKEKYGRSIVLTTFDVTEAEAVGDRIAMLGEGALLTYGTPFFLKSKFGVGCDLIIVKSATTSTEAITELIGRFIPGVIPENEIGELLYYKLPLDMRPKFQNMLIHLEKEQKNLGIIDMRALSSEITEIYMTMGTRKTKQVISHSEKKATYDFVSPKQLGKQQIYALLNKKLIHQAPNFVPLITIGVSFLFILLIAIMGRHSLHVPPTRYNPIELGATKDVDLSAFKDCKTIQIYNPIKERQKGSNADSLRFDQNSLRCLNVGYENYLKKSVQIGDKYGAVELNGDKYTCWINQRIFHTAPLVLNLMHNIYLSNQINNVKAITTITNHPEHTPLSYKIHLLDQEKTHLLLPMVLGIAIPISIACFIVPVVEERKYHLLTLQKIAGVKMSRYWCVNFLWDYITFFSYSIVYTIILALSPIEGYSFLDKIYAMMLMNIYGIPGLGLIYVFSLYFYTTLWSAFLIALLFQVGTGIFSYIVYWNVLLNNDIFFYVWAIFPTFSLMEGISNVYVQTKEVVYCDQACEEEDDCDKNNICSTLPQCCHVSTIFKFEDPGILVAIIYMLSSAVFLFIALCIIELRRSRKMFTSKRDVKTLHSATHPYDDRDVVDLKQYVAQQDLQSSLKKRFMVDQLEYKIQKKVKSLDTISFVVDEGQSLAIFGTRHSGKSHVAGQLVGQTTFAFGDIFVDGIEMKYEAKKALKRMSFVPQDHGLWETFTPREILRFFCMLRGIEPNDIKGVLRDLSRAFIMGSYMDKPIRGLSVDRRRKVNIALAMIAHPTVIVLDEPTRGLTPRVCREIWNVLRYKRFSGKTIIFTSSNAIELEALADRVLIYNEGEMWAFGNAQYLRSRYTKGFYLDVRLKIDGATAEEARDNLYKDSENLVRFVTFLHEDSELQVRIDNCFKFYLPVPIVSYSFLYGSMEKNKRRLNIAEYGVSQGTLHDVFNAIEANRNVQ</sequence>
<dbReference type="GO" id="GO:0016887">
    <property type="term" value="F:ATP hydrolysis activity"/>
    <property type="evidence" value="ECO:0007669"/>
    <property type="project" value="InterPro"/>
</dbReference>
<feature type="transmembrane region" description="Helical" evidence="7">
    <location>
        <begin position="1059"/>
        <end position="1078"/>
    </location>
</feature>
<dbReference type="Gene3D" id="3.40.50.300">
    <property type="entry name" value="P-loop containing nucleotide triphosphate hydrolases"/>
    <property type="match status" value="2"/>
</dbReference>
<feature type="transmembrane region" description="Helical" evidence="7">
    <location>
        <begin position="373"/>
        <end position="390"/>
    </location>
</feature>
<feature type="transmembrane region" description="Helical" evidence="7">
    <location>
        <begin position="279"/>
        <end position="305"/>
    </location>
</feature>
<dbReference type="SMART" id="SM00382">
    <property type="entry name" value="AAA"/>
    <property type="match status" value="2"/>
</dbReference>
<feature type="transmembrane region" description="Helical" evidence="7">
    <location>
        <begin position="23"/>
        <end position="40"/>
    </location>
</feature>
<dbReference type="Pfam" id="PF00005">
    <property type="entry name" value="ABC_tran"/>
    <property type="match status" value="2"/>
</dbReference>
<feature type="transmembrane region" description="Helical" evidence="7">
    <location>
        <begin position="1149"/>
        <end position="1171"/>
    </location>
</feature>
<evidence type="ECO:0000256" key="4">
    <source>
        <dbReference type="ARBA" id="ARBA00022840"/>
    </source>
</evidence>